<sequence length="177" mass="19561">MSSTTSSCWACQSSVENGQGTCRICSTTYLRKASMPKPQNAIRPRGLPSISTPCLLRLYSLYCYNKASISKALADFRTMTARAPTPEHNLPPIFLLSHALPQAIPNISLTGPEGAYPTIDFNTFNVLSSGVQNLRDLQVLLPQTITRRKHKRGNNCVRCCEAAWADAYFAEGMQMEK</sequence>
<dbReference type="AlphaFoldDB" id="A0A6A5QT78"/>
<accession>A0A6A5QT78</accession>
<dbReference type="Proteomes" id="UP000800096">
    <property type="component" value="Unassembled WGS sequence"/>
</dbReference>
<gene>
    <name evidence="1" type="ORF">BDU57DRAFT_494021</name>
</gene>
<proteinExistence type="predicted"/>
<keyword evidence="2" id="KW-1185">Reference proteome</keyword>
<protein>
    <submittedName>
        <fullName evidence="1">Uncharacterized protein</fullName>
    </submittedName>
</protein>
<dbReference type="EMBL" id="ML979134">
    <property type="protein sequence ID" value="KAF1917764.1"/>
    <property type="molecule type" value="Genomic_DNA"/>
</dbReference>
<evidence type="ECO:0000313" key="1">
    <source>
        <dbReference type="EMBL" id="KAF1917764.1"/>
    </source>
</evidence>
<reference evidence="1" key="1">
    <citation type="journal article" date="2020" name="Stud. Mycol.">
        <title>101 Dothideomycetes genomes: a test case for predicting lifestyles and emergence of pathogens.</title>
        <authorList>
            <person name="Haridas S."/>
            <person name="Albert R."/>
            <person name="Binder M."/>
            <person name="Bloem J."/>
            <person name="Labutti K."/>
            <person name="Salamov A."/>
            <person name="Andreopoulos B."/>
            <person name="Baker S."/>
            <person name="Barry K."/>
            <person name="Bills G."/>
            <person name="Bluhm B."/>
            <person name="Cannon C."/>
            <person name="Castanera R."/>
            <person name="Culley D."/>
            <person name="Daum C."/>
            <person name="Ezra D."/>
            <person name="Gonzalez J."/>
            <person name="Henrissat B."/>
            <person name="Kuo A."/>
            <person name="Liang C."/>
            <person name="Lipzen A."/>
            <person name="Lutzoni F."/>
            <person name="Magnuson J."/>
            <person name="Mondo S."/>
            <person name="Nolan M."/>
            <person name="Ohm R."/>
            <person name="Pangilinan J."/>
            <person name="Park H.-J."/>
            <person name="Ramirez L."/>
            <person name="Alfaro M."/>
            <person name="Sun H."/>
            <person name="Tritt A."/>
            <person name="Yoshinaga Y."/>
            <person name="Zwiers L.-H."/>
            <person name="Turgeon B."/>
            <person name="Goodwin S."/>
            <person name="Spatafora J."/>
            <person name="Crous P."/>
            <person name="Grigoriev I."/>
        </authorList>
    </citation>
    <scope>NUCLEOTIDE SEQUENCE</scope>
    <source>
        <strain evidence="1">HMLAC05119</strain>
    </source>
</reference>
<evidence type="ECO:0000313" key="2">
    <source>
        <dbReference type="Proteomes" id="UP000800096"/>
    </source>
</evidence>
<name>A0A6A5QT78_AMPQU</name>
<organism evidence="1 2">
    <name type="scientific">Ampelomyces quisqualis</name>
    <name type="common">Powdery mildew agent</name>
    <dbReference type="NCBI Taxonomy" id="50730"/>
    <lineage>
        <taxon>Eukaryota</taxon>
        <taxon>Fungi</taxon>
        <taxon>Dikarya</taxon>
        <taxon>Ascomycota</taxon>
        <taxon>Pezizomycotina</taxon>
        <taxon>Dothideomycetes</taxon>
        <taxon>Pleosporomycetidae</taxon>
        <taxon>Pleosporales</taxon>
        <taxon>Pleosporineae</taxon>
        <taxon>Phaeosphaeriaceae</taxon>
        <taxon>Ampelomyces</taxon>
    </lineage>
</organism>